<feature type="compositionally biased region" description="Acidic residues" evidence="1">
    <location>
        <begin position="393"/>
        <end position="402"/>
    </location>
</feature>
<evidence type="ECO:0000313" key="2">
    <source>
        <dbReference type="EMBL" id="EMG45175.1"/>
    </source>
</evidence>
<feature type="compositionally biased region" description="Polar residues" evidence="1">
    <location>
        <begin position="290"/>
        <end position="308"/>
    </location>
</feature>
<feature type="compositionally biased region" description="Low complexity" evidence="1">
    <location>
        <begin position="202"/>
        <end position="244"/>
    </location>
</feature>
<feature type="compositionally biased region" description="Low complexity" evidence="1">
    <location>
        <begin position="115"/>
        <end position="126"/>
    </location>
</feature>
<dbReference type="AlphaFoldDB" id="M3JQY3"/>
<dbReference type="OMA" id="DHTHDIT"/>
<dbReference type="eggNOG" id="ENOG502RQD2">
    <property type="taxonomic scope" value="Eukaryota"/>
</dbReference>
<gene>
    <name evidence="2" type="ORF">G210_5247</name>
</gene>
<dbReference type="EMBL" id="AOGT01002944">
    <property type="protein sequence ID" value="EMG45175.1"/>
    <property type="molecule type" value="Genomic_DNA"/>
</dbReference>
<feature type="compositionally biased region" description="Low complexity" evidence="1">
    <location>
        <begin position="36"/>
        <end position="56"/>
    </location>
</feature>
<evidence type="ECO:0000313" key="3">
    <source>
        <dbReference type="Proteomes" id="UP000011777"/>
    </source>
</evidence>
<dbReference type="OrthoDB" id="4025857at2759"/>
<feature type="compositionally biased region" description="Low complexity" evidence="1">
    <location>
        <begin position="432"/>
        <end position="450"/>
    </location>
</feature>
<feature type="compositionally biased region" description="Pro residues" evidence="1">
    <location>
        <begin position="105"/>
        <end position="114"/>
    </location>
</feature>
<proteinExistence type="predicted"/>
<accession>M3JQY3</accession>
<protein>
    <submittedName>
        <fullName evidence="2">Uncharacterized protein</fullName>
    </submittedName>
</protein>
<name>M3JQY3_CANMX</name>
<evidence type="ECO:0000256" key="1">
    <source>
        <dbReference type="SAM" id="MobiDB-lite"/>
    </source>
</evidence>
<feature type="compositionally biased region" description="Low complexity" evidence="1">
    <location>
        <begin position="161"/>
        <end position="177"/>
    </location>
</feature>
<sequence>MTSSSSTDPKPSSEQVDCPKPNRPISLFVTPPLNISSASSLTSSSYTTSKRSSNLSRTKSTTEDELEDEDFEDDVMDKQSYQSSQLQFTPPSTINAKFNPAKNLQPPPPAPPQPQTQQQTPKTPQQPKTPPPQTSPGLKIASPFKYQPPPSKKYLQPQVYSPPSSDTTTSNTTTPKSSPHHESLLLSPSKLFKRISRKFSISNSNPNPNPVSNLNSNSTLNSNPTSTSTATSSPTVVASPSTTNKRSSIVAEQHKQQQSPPIQKPLTPQQNLAVCPLKKSFPKHEHSRSLPKSLSTSGIHDIVNSPSSKAIVKSKHGRSISVNSTFPHIRKPSNGIHYLPQDAPIFTLHEELHEMSETSIKQPKEESRDNATITSLHDIATFSGFSVTKKDSDEESEEDDSYEYPLQSPQKSTFSNRTESTISPHKNQFNFSPSPSSSNNIIIWNNDDPVPISPTRSAFNQRSPSKSTSLRRSNSSRAIPSPSKSINNTPSELVLKLNIFLQETKLGQVSVIRVKLRKDKLKNINELTNLILFKLMNKKQDLNINQVKLLIFFKDKHINPIILKDSIDRKSKRFSSDDVTSKEIGINKDDLLLDYVQMKTKLYIKAII</sequence>
<comment type="caution">
    <text evidence="2">The sequence shown here is derived from an EMBL/GenBank/DDBJ whole genome shotgun (WGS) entry which is preliminary data.</text>
</comment>
<feature type="compositionally biased region" description="Low complexity" evidence="1">
    <location>
        <begin position="1"/>
        <end position="13"/>
    </location>
</feature>
<keyword evidence="3" id="KW-1185">Reference proteome</keyword>
<feature type="compositionally biased region" description="Low complexity" evidence="1">
    <location>
        <begin position="462"/>
        <end position="477"/>
    </location>
</feature>
<feature type="compositionally biased region" description="Polar residues" evidence="1">
    <location>
        <begin position="407"/>
        <end position="431"/>
    </location>
</feature>
<feature type="region of interest" description="Disordered" evidence="1">
    <location>
        <begin position="387"/>
        <end position="485"/>
    </location>
</feature>
<dbReference type="Proteomes" id="UP000011777">
    <property type="component" value="Unassembled WGS sequence"/>
</dbReference>
<reference evidence="2 3" key="1">
    <citation type="submission" date="2013-02" db="EMBL/GenBank/DDBJ databases">
        <title>Genome sequence of Candida maltosa Xu316, a potential industrial strain for xylitol and ethanol production.</title>
        <authorList>
            <person name="Yu J."/>
            <person name="Wang Q."/>
            <person name="Geng X."/>
            <person name="Bao W."/>
            <person name="He P."/>
            <person name="Cai J."/>
        </authorList>
    </citation>
    <scope>NUCLEOTIDE SEQUENCE [LARGE SCALE GENOMIC DNA]</scope>
    <source>
        <strain evidence="3">Xu316</strain>
    </source>
</reference>
<feature type="compositionally biased region" description="Polar residues" evidence="1">
    <location>
        <begin position="79"/>
        <end position="96"/>
    </location>
</feature>
<feature type="compositionally biased region" description="Acidic residues" evidence="1">
    <location>
        <begin position="63"/>
        <end position="75"/>
    </location>
</feature>
<feature type="region of interest" description="Disordered" evidence="1">
    <location>
        <begin position="1"/>
        <end position="268"/>
    </location>
</feature>
<organism evidence="2 3">
    <name type="scientific">Candida maltosa (strain Xu316)</name>
    <name type="common">Yeast</name>
    <dbReference type="NCBI Taxonomy" id="1245528"/>
    <lineage>
        <taxon>Eukaryota</taxon>
        <taxon>Fungi</taxon>
        <taxon>Dikarya</taxon>
        <taxon>Ascomycota</taxon>
        <taxon>Saccharomycotina</taxon>
        <taxon>Pichiomycetes</taxon>
        <taxon>Debaryomycetaceae</taxon>
        <taxon>Candida/Lodderomyces clade</taxon>
        <taxon>Candida</taxon>
    </lineage>
</organism>
<dbReference type="HOGENOM" id="CLU_560186_0_0_1"/>
<feature type="compositionally biased region" description="Polar residues" evidence="1">
    <location>
        <begin position="256"/>
        <end position="268"/>
    </location>
</feature>
<feature type="region of interest" description="Disordered" evidence="1">
    <location>
        <begin position="280"/>
        <end position="326"/>
    </location>
</feature>